<dbReference type="RefSeq" id="WP_127609606.1">
    <property type="nucleotide sequence ID" value="NZ_JARTHJ010000095.1"/>
</dbReference>
<reference evidence="2 3" key="1">
    <citation type="submission" date="2019-11" db="EMBL/GenBank/DDBJ databases">
        <title>Draft genome sequences of five Paenibacillus species of dairy origin.</title>
        <authorList>
            <person name="Olajide A.M."/>
            <person name="Chen S."/>
            <person name="Lapointe G."/>
        </authorList>
    </citation>
    <scope>NUCLEOTIDE SEQUENCE [LARGE SCALE GENOMIC DNA]</scope>
    <source>
        <strain evidence="2 3">2CS3</strain>
    </source>
</reference>
<protein>
    <submittedName>
        <fullName evidence="2">Uncharacterized protein</fullName>
    </submittedName>
</protein>
<keyword evidence="1" id="KW-1133">Transmembrane helix</keyword>
<evidence type="ECO:0000313" key="2">
    <source>
        <dbReference type="EMBL" id="MUG73351.1"/>
    </source>
</evidence>
<evidence type="ECO:0000313" key="3">
    <source>
        <dbReference type="Proteomes" id="UP000450917"/>
    </source>
</evidence>
<evidence type="ECO:0000256" key="1">
    <source>
        <dbReference type="SAM" id="Phobius"/>
    </source>
</evidence>
<sequence length="168" mass="18047">MMTLLAVIGGVLGLAATGSAFLFIWMIYSKPADKSGAGLDPQPEAAVQAEGALSPEAVGDAKPRTAASLFRQAAPQLLQWTFFDYVLLALFLIGSLFLFTDLVAVLRDSASYPPYHYGYLLCGFVFTFAAALMMLLRLALVLALARGAQRLAGADHHQHEPNHAEHAK</sequence>
<comment type="caution">
    <text evidence="2">The sequence shown here is derived from an EMBL/GenBank/DDBJ whole genome shotgun (WGS) entry which is preliminary data.</text>
</comment>
<feature type="transmembrane region" description="Helical" evidence="1">
    <location>
        <begin position="85"/>
        <end position="106"/>
    </location>
</feature>
<accession>A0A7X2ZFS5</accession>
<dbReference type="AlphaFoldDB" id="A0A7X2ZFS5"/>
<gene>
    <name evidence="2" type="ORF">GNP93_22220</name>
</gene>
<dbReference type="EMBL" id="WNZX01000024">
    <property type="protein sequence ID" value="MUG73351.1"/>
    <property type="molecule type" value="Genomic_DNA"/>
</dbReference>
<feature type="transmembrane region" description="Helical" evidence="1">
    <location>
        <begin position="118"/>
        <end position="145"/>
    </location>
</feature>
<keyword evidence="1" id="KW-0812">Transmembrane</keyword>
<proteinExistence type="predicted"/>
<organism evidence="2 3">
    <name type="scientific">Paenibacillus validus</name>
    <dbReference type="NCBI Taxonomy" id="44253"/>
    <lineage>
        <taxon>Bacteria</taxon>
        <taxon>Bacillati</taxon>
        <taxon>Bacillota</taxon>
        <taxon>Bacilli</taxon>
        <taxon>Bacillales</taxon>
        <taxon>Paenibacillaceae</taxon>
        <taxon>Paenibacillus</taxon>
    </lineage>
</organism>
<name>A0A7X2ZFS5_9BACL</name>
<dbReference type="Proteomes" id="UP000450917">
    <property type="component" value="Unassembled WGS sequence"/>
</dbReference>
<keyword evidence="3" id="KW-1185">Reference proteome</keyword>
<keyword evidence="1" id="KW-0472">Membrane</keyword>